<organism evidence="2 3">
    <name type="scientific">Enterococcus faecium</name>
    <name type="common">Streptococcus faecium</name>
    <dbReference type="NCBI Taxonomy" id="1352"/>
    <lineage>
        <taxon>Bacteria</taxon>
        <taxon>Bacillati</taxon>
        <taxon>Bacillota</taxon>
        <taxon>Bacilli</taxon>
        <taxon>Lactobacillales</taxon>
        <taxon>Enterococcaceae</taxon>
        <taxon>Enterococcus</taxon>
    </lineage>
</organism>
<evidence type="ECO:0000313" key="2">
    <source>
        <dbReference type="EMBL" id="OOL82235.1"/>
    </source>
</evidence>
<name>A0A1S8KRW2_ENTFC</name>
<evidence type="ECO:0000256" key="1">
    <source>
        <dbReference type="SAM" id="Phobius"/>
    </source>
</evidence>
<keyword evidence="1" id="KW-0812">Transmembrane</keyword>
<keyword evidence="1" id="KW-0472">Membrane</keyword>
<proteinExistence type="predicted"/>
<keyword evidence="1" id="KW-1133">Transmembrane helix</keyword>
<accession>A0A1S8KRW2</accession>
<dbReference type="Proteomes" id="UP000191171">
    <property type="component" value="Unassembled WGS sequence"/>
</dbReference>
<gene>
    <name evidence="2" type="ORF">B1P95_10350</name>
</gene>
<comment type="caution">
    <text evidence="2">The sequence shown here is derived from an EMBL/GenBank/DDBJ whole genome shotgun (WGS) entry which is preliminary data.</text>
</comment>
<evidence type="ECO:0000313" key="3">
    <source>
        <dbReference type="Proteomes" id="UP000191171"/>
    </source>
</evidence>
<protein>
    <submittedName>
        <fullName evidence="2">Uncharacterized protein</fullName>
    </submittedName>
</protein>
<feature type="transmembrane region" description="Helical" evidence="1">
    <location>
        <begin position="21"/>
        <end position="44"/>
    </location>
</feature>
<sequence length="94" mass="11280">MKSAPCPEYKRKQMKNMRSHFCLFLFLDTRWLFHSLLNLFTFSYKKIPATREIVSCGRYFCYSLCSLVKIDVYHQFDLQIKLSFYNVCSLWAAV</sequence>
<dbReference type="AlphaFoldDB" id="A0A1S8KRW2"/>
<dbReference type="EMBL" id="MVGJ01000057">
    <property type="protein sequence ID" value="OOL82235.1"/>
    <property type="molecule type" value="Genomic_DNA"/>
</dbReference>
<reference evidence="2 3" key="1">
    <citation type="submission" date="2017-02" db="EMBL/GenBank/DDBJ databases">
        <title>Clonality and virulence of isolates of VRE in Hematopoietic Stem Cell Transplanted (HSCT) patients.</title>
        <authorList>
            <person name="Marchi A.P."/>
            <person name="Martins R.C."/>
            <person name="Marie S.K."/>
            <person name="Levin A.S."/>
            <person name="Costa S.F."/>
        </authorList>
    </citation>
    <scope>NUCLEOTIDE SEQUENCE [LARGE SCALE GENOMIC DNA]</scope>
    <source>
        <strain evidence="2 3">LIM1759</strain>
    </source>
</reference>